<dbReference type="GeneID" id="109425592"/>
<evidence type="ECO:0000256" key="4">
    <source>
        <dbReference type="ARBA" id="ARBA00022771"/>
    </source>
</evidence>
<dbReference type="Proteomes" id="UP000069940">
    <property type="component" value="Unassembled WGS sequence"/>
</dbReference>
<keyword evidence="3" id="KW-0479">Metal-binding</keyword>
<proteinExistence type="inferred from homology"/>
<comment type="similarity">
    <text evidence="8">Belongs to the nanos family.</text>
</comment>
<evidence type="ECO:0000256" key="5">
    <source>
        <dbReference type="ARBA" id="ARBA00022833"/>
    </source>
</evidence>
<dbReference type="RefSeq" id="XP_019556381.3">
    <property type="nucleotide sequence ID" value="XM_019700836.3"/>
</dbReference>
<dbReference type="Gene3D" id="4.10.60.30">
    <property type="entry name" value="Nanos, RNA-binding domain"/>
    <property type="match status" value="1"/>
</dbReference>
<keyword evidence="4 8" id="KW-0863">Zinc-finger</keyword>
<keyword evidence="2" id="KW-0963">Cytoplasm</keyword>
<keyword evidence="5" id="KW-0862">Zinc</keyword>
<dbReference type="EnsemblMetazoa" id="AALFPA23_003945.R4645">
    <property type="protein sequence ID" value="AALFPA23_003945.P4645"/>
    <property type="gene ID" value="AALFPA23_003945"/>
</dbReference>
<dbReference type="InterPro" id="IPR024161">
    <property type="entry name" value="Znf_nanos-typ"/>
</dbReference>
<feature type="region of interest" description="Disordered" evidence="9">
    <location>
        <begin position="60"/>
        <end position="79"/>
    </location>
</feature>
<evidence type="ECO:0000259" key="10">
    <source>
        <dbReference type="PROSITE" id="PS51522"/>
    </source>
</evidence>
<comment type="subcellular location">
    <subcellularLocation>
        <location evidence="1">Cytoplasm</location>
    </subcellularLocation>
</comment>
<reference evidence="11" key="2">
    <citation type="submission" date="2025-05" db="UniProtKB">
        <authorList>
            <consortium name="EnsemblMetazoa"/>
        </authorList>
    </citation>
    <scope>IDENTIFICATION</scope>
    <source>
        <strain evidence="11">Foshan</strain>
    </source>
</reference>
<accession>A0ABM1XY88</accession>
<reference evidence="12" key="1">
    <citation type="journal article" date="2015" name="Proc. Natl. Acad. Sci. U.S.A.">
        <title>Genome sequence of the Asian Tiger mosquito, Aedes albopictus, reveals insights into its biology, genetics, and evolution.</title>
        <authorList>
            <person name="Chen X.G."/>
            <person name="Jiang X."/>
            <person name="Gu J."/>
            <person name="Xu M."/>
            <person name="Wu Y."/>
            <person name="Deng Y."/>
            <person name="Zhang C."/>
            <person name="Bonizzoni M."/>
            <person name="Dermauw W."/>
            <person name="Vontas J."/>
            <person name="Armbruster P."/>
            <person name="Huang X."/>
            <person name="Yang Y."/>
            <person name="Zhang H."/>
            <person name="He W."/>
            <person name="Peng H."/>
            <person name="Liu Y."/>
            <person name="Wu K."/>
            <person name="Chen J."/>
            <person name="Lirakis M."/>
            <person name="Topalis P."/>
            <person name="Van Leeuwen T."/>
            <person name="Hall A.B."/>
            <person name="Jiang X."/>
            <person name="Thorpe C."/>
            <person name="Mueller R.L."/>
            <person name="Sun C."/>
            <person name="Waterhouse R.M."/>
            <person name="Yan G."/>
            <person name="Tu Z.J."/>
            <person name="Fang X."/>
            <person name="James A.A."/>
        </authorList>
    </citation>
    <scope>NUCLEOTIDE SEQUENCE [LARGE SCALE GENOMIC DNA]</scope>
    <source>
        <strain evidence="12">Foshan</strain>
    </source>
</reference>
<evidence type="ECO:0000313" key="12">
    <source>
        <dbReference type="Proteomes" id="UP000069940"/>
    </source>
</evidence>
<dbReference type="InterPro" id="IPR008705">
    <property type="entry name" value="Nanos/Xcar2"/>
</dbReference>
<feature type="compositionally biased region" description="Low complexity" evidence="9">
    <location>
        <begin position="66"/>
        <end position="77"/>
    </location>
</feature>
<protein>
    <recommendedName>
        <fullName evidence="10">Nanos-type domain-containing protein</fullName>
    </recommendedName>
</protein>
<name>A0ABM1XY88_AEDAL</name>
<sequence>MSVSQETLDMITAAIKNGDNVQGSLVRSKLTNRLVWSSPEVDENDPYGQYLRMIGQGRQLMAPPKTTGAGSSSSTGGRMILGENQQQQQHVMHENVNGARRNGKKHDKENWRDQWEILKKPGNYCSLCKNNKEGREIYLSHNLKGPNGEVTCPILKECDCPCCGQRGHTIAYCPENQTGTSVLKTINRHNRI</sequence>
<evidence type="ECO:0000256" key="8">
    <source>
        <dbReference type="PROSITE-ProRule" id="PRU00855"/>
    </source>
</evidence>
<evidence type="ECO:0000256" key="1">
    <source>
        <dbReference type="ARBA" id="ARBA00004496"/>
    </source>
</evidence>
<keyword evidence="7 8" id="KW-0694">RNA-binding</keyword>
<evidence type="ECO:0000313" key="11">
    <source>
        <dbReference type="EnsemblMetazoa" id="AALFPA23_003945.P4645"/>
    </source>
</evidence>
<evidence type="ECO:0000256" key="9">
    <source>
        <dbReference type="SAM" id="MobiDB-lite"/>
    </source>
</evidence>
<organism evidence="11 12">
    <name type="scientific">Aedes albopictus</name>
    <name type="common">Asian tiger mosquito</name>
    <name type="synonym">Stegomyia albopicta</name>
    <dbReference type="NCBI Taxonomy" id="7160"/>
    <lineage>
        <taxon>Eukaryota</taxon>
        <taxon>Metazoa</taxon>
        <taxon>Ecdysozoa</taxon>
        <taxon>Arthropoda</taxon>
        <taxon>Hexapoda</taxon>
        <taxon>Insecta</taxon>
        <taxon>Pterygota</taxon>
        <taxon>Neoptera</taxon>
        <taxon>Endopterygota</taxon>
        <taxon>Diptera</taxon>
        <taxon>Nematocera</taxon>
        <taxon>Culicoidea</taxon>
        <taxon>Culicidae</taxon>
        <taxon>Culicinae</taxon>
        <taxon>Aedini</taxon>
        <taxon>Aedes</taxon>
        <taxon>Stegomyia</taxon>
    </lineage>
</organism>
<keyword evidence="12" id="KW-1185">Reference proteome</keyword>
<evidence type="ECO:0000256" key="3">
    <source>
        <dbReference type="ARBA" id="ARBA00022723"/>
    </source>
</evidence>
<feature type="domain" description="Nanos-type" evidence="10">
    <location>
        <begin position="124"/>
        <end position="175"/>
    </location>
</feature>
<dbReference type="PROSITE" id="PS51522">
    <property type="entry name" value="ZF_NANOS"/>
    <property type="match status" value="1"/>
</dbReference>
<dbReference type="InterPro" id="IPR038129">
    <property type="entry name" value="Nanos_sf"/>
</dbReference>
<evidence type="ECO:0000256" key="7">
    <source>
        <dbReference type="ARBA" id="ARBA00022884"/>
    </source>
</evidence>
<dbReference type="PANTHER" id="PTHR12887">
    <property type="entry name" value="NANOS PROTEIN"/>
    <property type="match status" value="1"/>
</dbReference>
<dbReference type="Pfam" id="PF05741">
    <property type="entry name" value="zf-nanos"/>
    <property type="match status" value="1"/>
</dbReference>
<evidence type="ECO:0000256" key="2">
    <source>
        <dbReference type="ARBA" id="ARBA00022490"/>
    </source>
</evidence>
<evidence type="ECO:0000256" key="6">
    <source>
        <dbReference type="ARBA" id="ARBA00022845"/>
    </source>
</evidence>
<keyword evidence="6 8" id="KW-0810">Translation regulation</keyword>